<dbReference type="SUPFAM" id="SSF52540">
    <property type="entry name" value="P-loop containing nucleoside triphosphate hydrolases"/>
    <property type="match status" value="1"/>
</dbReference>
<accession>A0AAW1XQV0</accession>
<dbReference type="GO" id="GO:0003724">
    <property type="term" value="F:RNA helicase activity"/>
    <property type="evidence" value="ECO:0007669"/>
    <property type="project" value="UniProtKB-EC"/>
</dbReference>
<dbReference type="AlphaFoldDB" id="A0AAW1XQV0"/>
<dbReference type="Proteomes" id="UP001457282">
    <property type="component" value="Unassembled WGS sequence"/>
</dbReference>
<evidence type="ECO:0000256" key="2">
    <source>
        <dbReference type="ARBA" id="ARBA00047984"/>
    </source>
</evidence>
<reference evidence="3 4" key="1">
    <citation type="journal article" date="2023" name="G3 (Bethesda)">
        <title>A chromosome-length genome assembly and annotation of blackberry (Rubus argutus, cv. 'Hillquist').</title>
        <authorList>
            <person name="Bruna T."/>
            <person name="Aryal R."/>
            <person name="Dudchenko O."/>
            <person name="Sargent D.J."/>
            <person name="Mead D."/>
            <person name="Buti M."/>
            <person name="Cavallini A."/>
            <person name="Hytonen T."/>
            <person name="Andres J."/>
            <person name="Pham M."/>
            <person name="Weisz D."/>
            <person name="Mascagni F."/>
            <person name="Usai G."/>
            <person name="Natali L."/>
            <person name="Bassil N."/>
            <person name="Fernandez G.E."/>
            <person name="Lomsadze A."/>
            <person name="Armour M."/>
            <person name="Olukolu B."/>
            <person name="Poorten T."/>
            <person name="Britton C."/>
            <person name="Davik J."/>
            <person name="Ashrafi H."/>
            <person name="Aiden E.L."/>
            <person name="Borodovsky M."/>
            <person name="Worthington M."/>
        </authorList>
    </citation>
    <scope>NUCLEOTIDE SEQUENCE [LARGE SCALE GENOMIC DNA]</scope>
    <source>
        <strain evidence="3">PI 553951</strain>
    </source>
</reference>
<dbReference type="PANTHER" id="PTHR18934:SF234">
    <property type="entry name" value="PRE-MRNA-SPLICING FACTOR ATP-DEPENDENT RNA HELICASE DEAH4-RELATED"/>
    <property type="match status" value="1"/>
</dbReference>
<dbReference type="InterPro" id="IPR027417">
    <property type="entry name" value="P-loop_NTPase"/>
</dbReference>
<protein>
    <recommendedName>
        <fullName evidence="1">RNA helicase</fullName>
        <ecNumber evidence="1">3.6.4.13</ecNumber>
    </recommendedName>
</protein>
<organism evidence="3 4">
    <name type="scientific">Rubus argutus</name>
    <name type="common">Southern blackberry</name>
    <dbReference type="NCBI Taxonomy" id="59490"/>
    <lineage>
        <taxon>Eukaryota</taxon>
        <taxon>Viridiplantae</taxon>
        <taxon>Streptophyta</taxon>
        <taxon>Embryophyta</taxon>
        <taxon>Tracheophyta</taxon>
        <taxon>Spermatophyta</taxon>
        <taxon>Magnoliopsida</taxon>
        <taxon>eudicotyledons</taxon>
        <taxon>Gunneridae</taxon>
        <taxon>Pentapetalae</taxon>
        <taxon>rosids</taxon>
        <taxon>fabids</taxon>
        <taxon>Rosales</taxon>
        <taxon>Rosaceae</taxon>
        <taxon>Rosoideae</taxon>
        <taxon>Rosoideae incertae sedis</taxon>
        <taxon>Rubus</taxon>
    </lineage>
</organism>
<proteinExistence type="predicted"/>
<keyword evidence="4" id="KW-1185">Reference proteome</keyword>
<gene>
    <name evidence="3" type="ORF">M0R45_016000</name>
</gene>
<dbReference type="Gene3D" id="3.40.50.300">
    <property type="entry name" value="P-loop containing nucleotide triphosphate hydrolases"/>
    <property type="match status" value="1"/>
</dbReference>
<comment type="catalytic activity">
    <reaction evidence="2">
        <text>ATP + H2O = ADP + phosphate + H(+)</text>
        <dbReference type="Rhea" id="RHEA:13065"/>
        <dbReference type="ChEBI" id="CHEBI:15377"/>
        <dbReference type="ChEBI" id="CHEBI:15378"/>
        <dbReference type="ChEBI" id="CHEBI:30616"/>
        <dbReference type="ChEBI" id="CHEBI:43474"/>
        <dbReference type="ChEBI" id="CHEBI:456216"/>
        <dbReference type="EC" id="3.6.4.13"/>
    </reaction>
</comment>
<dbReference type="GO" id="GO:0003723">
    <property type="term" value="F:RNA binding"/>
    <property type="evidence" value="ECO:0007669"/>
    <property type="project" value="TreeGrafter"/>
</dbReference>
<comment type="caution">
    <text evidence="3">The sequence shown here is derived from an EMBL/GenBank/DDBJ whole genome shotgun (WGS) entry which is preliminary data.</text>
</comment>
<evidence type="ECO:0000313" key="4">
    <source>
        <dbReference type="Proteomes" id="UP001457282"/>
    </source>
</evidence>
<dbReference type="PANTHER" id="PTHR18934">
    <property type="entry name" value="ATP-DEPENDENT RNA HELICASE"/>
    <property type="match status" value="1"/>
</dbReference>
<name>A0AAW1XQV0_RUBAR</name>
<dbReference type="EMBL" id="JBEDUW010000003">
    <property type="protein sequence ID" value="KAK9939301.1"/>
    <property type="molecule type" value="Genomic_DNA"/>
</dbReference>
<evidence type="ECO:0000256" key="1">
    <source>
        <dbReference type="ARBA" id="ARBA00012552"/>
    </source>
</evidence>
<dbReference type="EC" id="3.6.4.13" evidence="1"/>
<evidence type="ECO:0000313" key="3">
    <source>
        <dbReference type="EMBL" id="KAK9939301.1"/>
    </source>
</evidence>
<sequence>MADLPILQFEEKIIETHAALSNVSQKRLHQVRSRRRHSTSPSRCRLRCQTSLQELNVRLWDEVGYAIRFEDRTSETTRIKYLTDGVLLRESLSNPELDQYSVIILDEALDGDKVSQFFQIALC</sequence>